<keyword evidence="2" id="KW-1185">Reference proteome</keyword>
<gene>
    <name evidence="1" type="ORF">Mgra_00007124</name>
</gene>
<proteinExistence type="predicted"/>
<dbReference type="Proteomes" id="UP000605970">
    <property type="component" value="Unassembled WGS sequence"/>
</dbReference>
<name>A0A8S9ZJG0_9BILA</name>
<dbReference type="OrthoDB" id="10488172at2759"/>
<comment type="caution">
    <text evidence="1">The sequence shown here is derived from an EMBL/GenBank/DDBJ whole genome shotgun (WGS) entry which is preliminary data.</text>
</comment>
<organism evidence="1 2">
    <name type="scientific">Meloidogyne graminicola</name>
    <dbReference type="NCBI Taxonomy" id="189291"/>
    <lineage>
        <taxon>Eukaryota</taxon>
        <taxon>Metazoa</taxon>
        <taxon>Ecdysozoa</taxon>
        <taxon>Nematoda</taxon>
        <taxon>Chromadorea</taxon>
        <taxon>Rhabditida</taxon>
        <taxon>Tylenchina</taxon>
        <taxon>Tylenchomorpha</taxon>
        <taxon>Tylenchoidea</taxon>
        <taxon>Meloidogynidae</taxon>
        <taxon>Meloidogyninae</taxon>
        <taxon>Meloidogyne</taxon>
    </lineage>
</organism>
<dbReference type="EMBL" id="JABEBT010000076">
    <property type="protein sequence ID" value="KAF7633437.1"/>
    <property type="molecule type" value="Genomic_DNA"/>
</dbReference>
<sequence>MLFTKIMKFRILELVNENYEEIHPTTRSAEANKRSNAAWERITTSMNNEFPNNIVTTKQIKECFKYLKKISKEQILRNNYFNEQNIKEDIKEELIDENSSESKSPVPNNSFNAMLGSFLCGLPGVISSINDDNSEIFETFRINDSSTLKKWFSPTNVEVNEESINLNSKKRSNDLTNSQTNSSKKPKIISCDNDQTNILQLKKSLLEAELELTKKRTEAI</sequence>
<accession>A0A8S9ZJG0</accession>
<evidence type="ECO:0008006" key="3">
    <source>
        <dbReference type="Google" id="ProtNLM"/>
    </source>
</evidence>
<reference evidence="1" key="1">
    <citation type="journal article" date="2020" name="Ecol. Evol.">
        <title>Genome structure and content of the rice root-knot nematode (Meloidogyne graminicola).</title>
        <authorList>
            <person name="Phan N.T."/>
            <person name="Danchin E.G.J."/>
            <person name="Klopp C."/>
            <person name="Perfus-Barbeoch L."/>
            <person name="Kozlowski D.K."/>
            <person name="Koutsovoulos G.D."/>
            <person name="Lopez-Roques C."/>
            <person name="Bouchez O."/>
            <person name="Zahm M."/>
            <person name="Besnard G."/>
            <person name="Bellafiore S."/>
        </authorList>
    </citation>
    <scope>NUCLEOTIDE SEQUENCE</scope>
    <source>
        <strain evidence="1">VN-18</strain>
    </source>
</reference>
<evidence type="ECO:0000313" key="1">
    <source>
        <dbReference type="EMBL" id="KAF7633437.1"/>
    </source>
</evidence>
<protein>
    <recommendedName>
        <fullName evidence="3">Regulatory protein zeste</fullName>
    </recommendedName>
</protein>
<dbReference type="AlphaFoldDB" id="A0A8S9ZJG0"/>
<evidence type="ECO:0000313" key="2">
    <source>
        <dbReference type="Proteomes" id="UP000605970"/>
    </source>
</evidence>